<gene>
    <name evidence="1" type="ORF">N7456_010536</name>
</gene>
<sequence length="192" mass="21379">MQSPSEAPIKAKSTSKLEKINNSISEALSQYNGTIRILGDIPTERLDPENYLSSTQSLIKELTTYWETKATLRLLAIEIYPIHSYFALDFNNEKYDYQTADKDMSGNDKVRIASSETTGEHDFKYEEWPNVCAVLVDKSSGLGYAQITGGGKEVQIMYTGRGETGYVLANISSGQSCMLYGNPTVLWIYPCA</sequence>
<dbReference type="Proteomes" id="UP001149165">
    <property type="component" value="Unassembled WGS sequence"/>
</dbReference>
<accession>A0A9W9F724</accession>
<dbReference type="AlphaFoldDB" id="A0A9W9F724"/>
<reference evidence="1" key="1">
    <citation type="submission" date="2022-11" db="EMBL/GenBank/DDBJ databases">
        <authorList>
            <person name="Petersen C."/>
        </authorList>
    </citation>
    <scope>NUCLEOTIDE SEQUENCE</scope>
    <source>
        <strain evidence="1">IBT 30069</strain>
    </source>
</reference>
<evidence type="ECO:0000313" key="2">
    <source>
        <dbReference type="Proteomes" id="UP001149165"/>
    </source>
</evidence>
<evidence type="ECO:0000313" key="1">
    <source>
        <dbReference type="EMBL" id="KAJ5094675.1"/>
    </source>
</evidence>
<name>A0A9W9F724_9EURO</name>
<dbReference type="OrthoDB" id="3468131at2759"/>
<organism evidence="1 2">
    <name type="scientific">Penicillium angulare</name>
    <dbReference type="NCBI Taxonomy" id="116970"/>
    <lineage>
        <taxon>Eukaryota</taxon>
        <taxon>Fungi</taxon>
        <taxon>Dikarya</taxon>
        <taxon>Ascomycota</taxon>
        <taxon>Pezizomycotina</taxon>
        <taxon>Eurotiomycetes</taxon>
        <taxon>Eurotiomycetidae</taxon>
        <taxon>Eurotiales</taxon>
        <taxon>Aspergillaceae</taxon>
        <taxon>Penicillium</taxon>
    </lineage>
</organism>
<comment type="caution">
    <text evidence="1">The sequence shown here is derived from an EMBL/GenBank/DDBJ whole genome shotgun (WGS) entry which is preliminary data.</text>
</comment>
<dbReference type="EMBL" id="JAPQKH010000006">
    <property type="protein sequence ID" value="KAJ5094675.1"/>
    <property type="molecule type" value="Genomic_DNA"/>
</dbReference>
<keyword evidence="2" id="KW-1185">Reference proteome</keyword>
<proteinExistence type="predicted"/>
<reference evidence="1" key="2">
    <citation type="journal article" date="2023" name="IMA Fungus">
        <title>Comparative genomic study of the Penicillium genus elucidates a diverse pangenome and 15 lateral gene transfer events.</title>
        <authorList>
            <person name="Petersen C."/>
            <person name="Sorensen T."/>
            <person name="Nielsen M.R."/>
            <person name="Sondergaard T.E."/>
            <person name="Sorensen J.L."/>
            <person name="Fitzpatrick D.A."/>
            <person name="Frisvad J.C."/>
            <person name="Nielsen K.L."/>
        </authorList>
    </citation>
    <scope>NUCLEOTIDE SEQUENCE</scope>
    <source>
        <strain evidence="1">IBT 30069</strain>
    </source>
</reference>
<protein>
    <submittedName>
        <fullName evidence="1">Uncharacterized protein</fullName>
    </submittedName>
</protein>